<keyword evidence="3 6" id="KW-0812">Transmembrane</keyword>
<dbReference type="CDD" id="cd13128">
    <property type="entry name" value="MATE_Wzx_like"/>
    <property type="match status" value="1"/>
</dbReference>
<evidence type="ECO:0000313" key="7">
    <source>
        <dbReference type="EMBL" id="GGH84230.1"/>
    </source>
</evidence>
<comment type="subcellular location">
    <subcellularLocation>
        <location evidence="1">Cell membrane</location>
        <topology evidence="1">Multi-pass membrane protein</topology>
    </subcellularLocation>
</comment>
<keyword evidence="8" id="KW-1185">Reference proteome</keyword>
<feature type="transmembrane region" description="Helical" evidence="6">
    <location>
        <begin position="121"/>
        <end position="142"/>
    </location>
</feature>
<dbReference type="EMBL" id="BMFV01000020">
    <property type="protein sequence ID" value="GGH84230.1"/>
    <property type="molecule type" value="Genomic_DNA"/>
</dbReference>
<evidence type="ECO:0000256" key="5">
    <source>
        <dbReference type="ARBA" id="ARBA00023136"/>
    </source>
</evidence>
<accession>A0A8J2ZWU3</accession>
<proteinExistence type="predicted"/>
<evidence type="ECO:0000256" key="4">
    <source>
        <dbReference type="ARBA" id="ARBA00022989"/>
    </source>
</evidence>
<feature type="transmembrane region" description="Helical" evidence="6">
    <location>
        <begin position="331"/>
        <end position="355"/>
    </location>
</feature>
<feature type="transmembrane region" description="Helical" evidence="6">
    <location>
        <begin position="297"/>
        <end position="319"/>
    </location>
</feature>
<dbReference type="RefSeq" id="WP_188497885.1">
    <property type="nucleotide sequence ID" value="NZ_BMFV01000020.1"/>
</dbReference>
<feature type="transmembrane region" description="Helical" evidence="6">
    <location>
        <begin position="87"/>
        <end position="109"/>
    </location>
</feature>
<evidence type="ECO:0000256" key="2">
    <source>
        <dbReference type="ARBA" id="ARBA00022475"/>
    </source>
</evidence>
<gene>
    <name evidence="7" type="ORF">GCM10007096_26830</name>
</gene>
<dbReference type="InterPro" id="IPR050833">
    <property type="entry name" value="Poly_Biosynth_Transport"/>
</dbReference>
<protein>
    <submittedName>
        <fullName evidence="7">Teichoic acid transporter</fullName>
    </submittedName>
</protein>
<feature type="transmembrane region" description="Helical" evidence="6">
    <location>
        <begin position="149"/>
        <end position="169"/>
    </location>
</feature>
<dbReference type="InterPro" id="IPR002797">
    <property type="entry name" value="Polysacc_synth"/>
</dbReference>
<organism evidence="7 8">
    <name type="scientific">Pullulanibacillus pueri</name>
    <dbReference type="NCBI Taxonomy" id="1437324"/>
    <lineage>
        <taxon>Bacteria</taxon>
        <taxon>Bacillati</taxon>
        <taxon>Bacillota</taxon>
        <taxon>Bacilli</taxon>
        <taxon>Bacillales</taxon>
        <taxon>Sporolactobacillaceae</taxon>
        <taxon>Pullulanibacillus</taxon>
    </lineage>
</organism>
<reference evidence="7" key="2">
    <citation type="submission" date="2020-09" db="EMBL/GenBank/DDBJ databases">
        <authorList>
            <person name="Sun Q."/>
            <person name="Zhou Y."/>
        </authorList>
    </citation>
    <scope>NUCLEOTIDE SEQUENCE</scope>
    <source>
        <strain evidence="7">CGMCC 1.12777</strain>
    </source>
</reference>
<keyword evidence="5 6" id="KW-0472">Membrane</keyword>
<feature type="transmembrane region" description="Helical" evidence="6">
    <location>
        <begin position="175"/>
        <end position="197"/>
    </location>
</feature>
<dbReference type="GO" id="GO:0005886">
    <property type="term" value="C:plasma membrane"/>
    <property type="evidence" value="ECO:0007669"/>
    <property type="project" value="UniProtKB-SubCell"/>
</dbReference>
<dbReference type="AlphaFoldDB" id="A0A8J2ZWU3"/>
<evidence type="ECO:0000313" key="8">
    <source>
        <dbReference type="Proteomes" id="UP000656813"/>
    </source>
</evidence>
<dbReference type="Pfam" id="PF01943">
    <property type="entry name" value="Polysacc_synt"/>
    <property type="match status" value="1"/>
</dbReference>
<feature type="transmembrane region" description="Helical" evidence="6">
    <location>
        <begin position="12"/>
        <end position="33"/>
    </location>
</feature>
<dbReference type="Proteomes" id="UP000656813">
    <property type="component" value="Unassembled WGS sequence"/>
</dbReference>
<feature type="transmembrane region" description="Helical" evidence="6">
    <location>
        <begin position="392"/>
        <end position="411"/>
    </location>
</feature>
<dbReference type="PANTHER" id="PTHR30250:SF11">
    <property type="entry name" value="O-ANTIGEN TRANSPORTER-RELATED"/>
    <property type="match status" value="1"/>
</dbReference>
<evidence type="ECO:0000256" key="6">
    <source>
        <dbReference type="SAM" id="Phobius"/>
    </source>
</evidence>
<sequence>MSKFFSKQNKLLSNIISLIILQGSNYIFPLITFPFLVRSLGVENYGILVFCVAIMQFLNVFVDFGFNISGTREISINKIHHNKVNETYNVILTVKIIISVIVGLIYFLVVEVFPLFDGNKITYLIGYLIIFGNTLFPLWLYQGLEKMKYITYINIVAKAIVTILIFVFINGENDLNLAVFFQTLYFVIPGVFSIFFVKKNLNIKFEFIIDVNRLISELKKGKYIFMTNLWINFYNQGPIVILGFISGNTSTGRYGIGQKIQSAFFGLSQPITQAVYPYLCDLYENRKEKFNKFRKKLLVFGLIFSITISVMLCFFSPFLVKVVYGSSSPQITSLIRFFSVIVFLGVMNTIMARIAYAMNRSKGLNKIYLIAAILFMISSGPLTLWLHEFGMALVVIISEVIIFILNLRHILKINEDNI</sequence>
<keyword evidence="4 6" id="KW-1133">Transmembrane helix</keyword>
<name>A0A8J2ZWU3_9BACL</name>
<reference evidence="7" key="1">
    <citation type="journal article" date="2014" name="Int. J. Syst. Evol. Microbiol.">
        <title>Complete genome sequence of Corynebacterium casei LMG S-19264T (=DSM 44701T), isolated from a smear-ripened cheese.</title>
        <authorList>
            <consortium name="US DOE Joint Genome Institute (JGI-PGF)"/>
            <person name="Walter F."/>
            <person name="Albersmeier A."/>
            <person name="Kalinowski J."/>
            <person name="Ruckert C."/>
        </authorList>
    </citation>
    <scope>NUCLEOTIDE SEQUENCE</scope>
    <source>
        <strain evidence="7">CGMCC 1.12777</strain>
    </source>
</reference>
<evidence type="ECO:0000256" key="1">
    <source>
        <dbReference type="ARBA" id="ARBA00004651"/>
    </source>
</evidence>
<evidence type="ECO:0000256" key="3">
    <source>
        <dbReference type="ARBA" id="ARBA00022692"/>
    </source>
</evidence>
<comment type="caution">
    <text evidence="7">The sequence shown here is derived from an EMBL/GenBank/DDBJ whole genome shotgun (WGS) entry which is preliminary data.</text>
</comment>
<keyword evidence="2" id="KW-1003">Cell membrane</keyword>
<feature type="transmembrane region" description="Helical" evidence="6">
    <location>
        <begin position="367"/>
        <end position="386"/>
    </location>
</feature>
<feature type="transmembrane region" description="Helical" evidence="6">
    <location>
        <begin position="45"/>
        <end position="66"/>
    </location>
</feature>
<dbReference type="PANTHER" id="PTHR30250">
    <property type="entry name" value="PST FAMILY PREDICTED COLANIC ACID TRANSPORTER"/>
    <property type="match status" value="1"/>
</dbReference>